<reference evidence="3 4" key="2">
    <citation type="submission" date="2018-11" db="EMBL/GenBank/DDBJ databases">
        <authorList>
            <consortium name="Pathogen Informatics"/>
        </authorList>
    </citation>
    <scope>NUCLEOTIDE SEQUENCE [LARGE SCALE GENOMIC DNA]</scope>
    <source>
        <strain evidence="3 4">Egypt</strain>
    </source>
</reference>
<sequence length="339" mass="39247">MLDEAFPAIRPRTHGSLQPLDESPSSPKSQPELAPDELVTRDPIGREQFRVRRDSQISGLRFRFETIQHEIEQHGTSRIDSMKQVDTNIATALAELSTQHQSLITWITRRLSQQHADDDEMVDDVRDTRMDIGKQIDWDERSTCSDSSFVPEGIDQSSSDNRCTFVLTKRMNASWSMLKDICDARATRFELIDAIDRFYHTIECTNEWIVRNYRLLLSTDDLGADLNSLIQLQRKLLGWESDMVALGQRMQEIGDEVQRLIHELQDQAPTRRDLYLASDELRTVSEIRQLGERLVDQWNELEHALQDRQEKLLVSAELQQFLQASHVCAFFSSFLRKSV</sequence>
<reference evidence="5" key="1">
    <citation type="submission" date="2016-06" db="UniProtKB">
        <authorList>
            <consortium name="WormBaseParasite"/>
        </authorList>
    </citation>
    <scope>IDENTIFICATION</scope>
</reference>
<evidence type="ECO:0000256" key="1">
    <source>
        <dbReference type="ARBA" id="ARBA00022737"/>
    </source>
</evidence>
<dbReference type="InterPro" id="IPR002017">
    <property type="entry name" value="Spectrin_repeat"/>
</dbReference>
<evidence type="ECO:0000313" key="4">
    <source>
        <dbReference type="Proteomes" id="UP000272942"/>
    </source>
</evidence>
<accession>A0A183AW98</accession>
<dbReference type="InterPro" id="IPR018159">
    <property type="entry name" value="Spectrin/alpha-actinin"/>
</dbReference>
<keyword evidence="4" id="KW-1185">Reference proteome</keyword>
<dbReference type="WBParaSite" id="ECPE_0001126801-mRNA-1">
    <property type="protein sequence ID" value="ECPE_0001126801-mRNA-1"/>
    <property type="gene ID" value="ECPE_0001126801"/>
</dbReference>
<dbReference type="EMBL" id="UZAN01050440">
    <property type="protein sequence ID" value="VDP88225.1"/>
    <property type="molecule type" value="Genomic_DNA"/>
</dbReference>
<evidence type="ECO:0000313" key="3">
    <source>
        <dbReference type="EMBL" id="VDP88225.1"/>
    </source>
</evidence>
<dbReference type="Proteomes" id="UP000272942">
    <property type="component" value="Unassembled WGS sequence"/>
</dbReference>
<dbReference type="AlphaFoldDB" id="A0A183AW98"/>
<dbReference type="OrthoDB" id="6282165at2759"/>
<dbReference type="SMART" id="SM00150">
    <property type="entry name" value="SPEC"/>
    <property type="match status" value="1"/>
</dbReference>
<organism evidence="5">
    <name type="scientific">Echinostoma caproni</name>
    <dbReference type="NCBI Taxonomy" id="27848"/>
    <lineage>
        <taxon>Eukaryota</taxon>
        <taxon>Metazoa</taxon>
        <taxon>Spiralia</taxon>
        <taxon>Lophotrochozoa</taxon>
        <taxon>Platyhelminthes</taxon>
        <taxon>Trematoda</taxon>
        <taxon>Digenea</taxon>
        <taxon>Plagiorchiida</taxon>
        <taxon>Echinostomata</taxon>
        <taxon>Echinostomatoidea</taxon>
        <taxon>Echinostomatidae</taxon>
        <taxon>Echinostoma</taxon>
    </lineage>
</organism>
<keyword evidence="1" id="KW-0677">Repeat</keyword>
<dbReference type="Gene3D" id="1.20.58.60">
    <property type="match status" value="1"/>
</dbReference>
<evidence type="ECO:0000313" key="5">
    <source>
        <dbReference type="WBParaSite" id="ECPE_0001126801-mRNA-1"/>
    </source>
</evidence>
<evidence type="ECO:0000256" key="2">
    <source>
        <dbReference type="SAM" id="MobiDB-lite"/>
    </source>
</evidence>
<dbReference type="SUPFAM" id="SSF46966">
    <property type="entry name" value="Spectrin repeat"/>
    <property type="match status" value="1"/>
</dbReference>
<protein>
    <submittedName>
        <fullName evidence="5">Spectrin repeat-containing domain protein</fullName>
    </submittedName>
</protein>
<proteinExistence type="predicted"/>
<dbReference type="Pfam" id="PF00435">
    <property type="entry name" value="Spectrin"/>
    <property type="match status" value="1"/>
</dbReference>
<feature type="region of interest" description="Disordered" evidence="2">
    <location>
        <begin position="1"/>
        <end position="39"/>
    </location>
</feature>
<gene>
    <name evidence="3" type="ORF">ECPE_LOCUS11233</name>
</gene>
<dbReference type="PANTHER" id="PTHR11915">
    <property type="entry name" value="SPECTRIN/FILAMIN RELATED CYTOSKELETAL PROTEIN"/>
    <property type="match status" value="1"/>
</dbReference>
<name>A0A183AW98_9TREM</name>